<organism evidence="1 2">
    <name type="scientific">Jiangella alkaliphila</name>
    <dbReference type="NCBI Taxonomy" id="419479"/>
    <lineage>
        <taxon>Bacteria</taxon>
        <taxon>Bacillati</taxon>
        <taxon>Actinomycetota</taxon>
        <taxon>Actinomycetes</taxon>
        <taxon>Jiangellales</taxon>
        <taxon>Jiangellaceae</taxon>
        <taxon>Jiangella</taxon>
    </lineage>
</organism>
<dbReference type="RefSeq" id="WP_046766617.1">
    <property type="nucleotide sequence ID" value="NZ_KQ061219.1"/>
</dbReference>
<evidence type="ECO:0000313" key="2">
    <source>
        <dbReference type="Proteomes" id="UP000182977"/>
    </source>
</evidence>
<accession>A0A1H2GF84</accession>
<sequence length="98" mass="10914">MTAAADRESCGVKWCDEAGVHTIHRDYLESIPAESGRWVLGVNVVRPHSSTIGVELTTMPRHGRSTVVRLGTQEAELLHEAIREAVERIQRRAGRDDI</sequence>
<dbReference type="EMBL" id="LT629791">
    <property type="protein sequence ID" value="SDU18184.1"/>
    <property type="molecule type" value="Genomic_DNA"/>
</dbReference>
<dbReference type="Proteomes" id="UP000182977">
    <property type="component" value="Chromosome I"/>
</dbReference>
<keyword evidence="2" id="KW-1185">Reference proteome</keyword>
<reference evidence="2" key="1">
    <citation type="submission" date="2016-10" db="EMBL/GenBank/DDBJ databases">
        <authorList>
            <person name="Varghese N."/>
            <person name="Submissions S."/>
        </authorList>
    </citation>
    <scope>NUCLEOTIDE SEQUENCE [LARGE SCALE GENOMIC DNA]</scope>
    <source>
        <strain evidence="2">DSM 45079</strain>
    </source>
</reference>
<protein>
    <submittedName>
        <fullName evidence="1">Uncharacterized protein</fullName>
    </submittedName>
</protein>
<dbReference type="STRING" id="419479.SAMN04488563_0462"/>
<gene>
    <name evidence="1" type="ORF">SAMN04488563_0462</name>
</gene>
<proteinExistence type="predicted"/>
<name>A0A1H2GF84_9ACTN</name>
<evidence type="ECO:0000313" key="1">
    <source>
        <dbReference type="EMBL" id="SDU18184.1"/>
    </source>
</evidence>
<dbReference type="AlphaFoldDB" id="A0A1H2GF84"/>
<dbReference type="OrthoDB" id="5188812at2"/>